<proteinExistence type="inferred from homology"/>
<dbReference type="OrthoDB" id="5627at2759"/>
<dbReference type="Pfam" id="PF07052">
    <property type="entry name" value="Hep_59"/>
    <property type="match status" value="1"/>
</dbReference>
<feature type="region of interest" description="Disordered" evidence="4">
    <location>
        <begin position="1"/>
        <end position="84"/>
    </location>
</feature>
<dbReference type="AlphaFoldDB" id="A0A4D9D789"/>
<dbReference type="PANTHER" id="PTHR13486:SF2">
    <property type="entry name" value="SPLICING FACTOR C9ORF78"/>
    <property type="match status" value="1"/>
</dbReference>
<feature type="compositionally biased region" description="Basic and acidic residues" evidence="4">
    <location>
        <begin position="243"/>
        <end position="266"/>
    </location>
</feature>
<dbReference type="InterPro" id="IPR010756">
    <property type="entry name" value="Tls1-like"/>
</dbReference>
<comment type="subcellular location">
    <subcellularLocation>
        <location evidence="1">Nucleus</location>
    </subcellularLocation>
</comment>
<evidence type="ECO:0008006" key="7">
    <source>
        <dbReference type="Google" id="ProtNLM"/>
    </source>
</evidence>
<dbReference type="PANTHER" id="PTHR13486">
    <property type="entry name" value="TELOMERE LENGTH AND SILENCING PROTEIN 1 TLS1 FAMILY MEMBER"/>
    <property type="match status" value="1"/>
</dbReference>
<evidence type="ECO:0000256" key="1">
    <source>
        <dbReference type="ARBA" id="ARBA00004123"/>
    </source>
</evidence>
<keyword evidence="6" id="KW-1185">Reference proteome</keyword>
<comment type="caution">
    <text evidence="5">The sequence shown here is derived from an EMBL/GenBank/DDBJ whole genome shotgun (WGS) entry which is preliminary data.</text>
</comment>
<comment type="similarity">
    <text evidence="2">Belongs to the TLS1 family.</text>
</comment>
<evidence type="ECO:0000256" key="4">
    <source>
        <dbReference type="SAM" id="MobiDB-lite"/>
    </source>
</evidence>
<dbReference type="GO" id="GO:0005681">
    <property type="term" value="C:spliceosomal complex"/>
    <property type="evidence" value="ECO:0007669"/>
    <property type="project" value="TreeGrafter"/>
</dbReference>
<gene>
    <name evidence="5" type="ORF">NSK_000942</name>
</gene>
<sequence>MRGKQMRRRRAESSDDEENDNPGIKIKKLVQIREEQRQRKVRLGIHAASTLETERAGAGGSRKESKAAEEEDEDEAEQQRSIGEMMESSFTGMKYVTKDDTNVHERIMEQYIEERLGNVKEKAPEVVVPGEAVPPSKVSRREQLLAITEEIHARARGPAGDKAADVEGGVGEGAPIAFSTGIAEVALPVEFKLQNIEATERARLLQEEQLLLRQQGEKKGEIIGSLTHNYHHHRKEYAINMRAREGKPKGTFRREDGEGPRGRDTMTDDQVYAKFKKRKY</sequence>
<organism evidence="5 6">
    <name type="scientific">Nannochloropsis salina CCMP1776</name>
    <dbReference type="NCBI Taxonomy" id="1027361"/>
    <lineage>
        <taxon>Eukaryota</taxon>
        <taxon>Sar</taxon>
        <taxon>Stramenopiles</taxon>
        <taxon>Ochrophyta</taxon>
        <taxon>Eustigmatophyceae</taxon>
        <taxon>Eustigmatales</taxon>
        <taxon>Monodopsidaceae</taxon>
        <taxon>Microchloropsis</taxon>
        <taxon>Microchloropsis salina</taxon>
    </lineage>
</organism>
<evidence type="ECO:0000313" key="6">
    <source>
        <dbReference type="Proteomes" id="UP000355283"/>
    </source>
</evidence>
<evidence type="ECO:0000256" key="3">
    <source>
        <dbReference type="ARBA" id="ARBA00023242"/>
    </source>
</evidence>
<dbReference type="EMBL" id="SDOX01000005">
    <property type="protein sequence ID" value="TFJ87591.1"/>
    <property type="molecule type" value="Genomic_DNA"/>
</dbReference>
<accession>A0A4D9D789</accession>
<evidence type="ECO:0000256" key="2">
    <source>
        <dbReference type="ARBA" id="ARBA00007643"/>
    </source>
</evidence>
<evidence type="ECO:0000313" key="5">
    <source>
        <dbReference type="EMBL" id="TFJ87591.1"/>
    </source>
</evidence>
<dbReference type="GO" id="GO:0000398">
    <property type="term" value="P:mRNA splicing, via spliceosome"/>
    <property type="evidence" value="ECO:0007669"/>
    <property type="project" value="TreeGrafter"/>
</dbReference>
<dbReference type="Proteomes" id="UP000355283">
    <property type="component" value="Unassembled WGS sequence"/>
</dbReference>
<protein>
    <recommendedName>
        <fullName evidence="7">Hepatocellular carcinoma-associated antigen 59</fullName>
    </recommendedName>
</protein>
<feature type="region of interest" description="Disordered" evidence="4">
    <location>
        <begin position="243"/>
        <end position="270"/>
    </location>
</feature>
<feature type="compositionally biased region" description="Basic residues" evidence="4">
    <location>
        <begin position="1"/>
        <end position="10"/>
    </location>
</feature>
<name>A0A4D9D789_9STRA</name>
<reference evidence="5 6" key="1">
    <citation type="submission" date="2019-01" db="EMBL/GenBank/DDBJ databases">
        <title>Nuclear Genome Assembly of the Microalgal Biofuel strain Nannochloropsis salina CCMP1776.</title>
        <authorList>
            <person name="Hovde B."/>
        </authorList>
    </citation>
    <scope>NUCLEOTIDE SEQUENCE [LARGE SCALE GENOMIC DNA]</scope>
    <source>
        <strain evidence="5 6">CCMP1776</strain>
    </source>
</reference>
<keyword evidence="3" id="KW-0539">Nucleus</keyword>